<proteinExistence type="predicted"/>
<dbReference type="PANTHER" id="PTHR48098:SF6">
    <property type="entry name" value="FERRI-BACILLIBACTIN ESTERASE BESA"/>
    <property type="match status" value="1"/>
</dbReference>
<dbReference type="FunCoup" id="A0A402CRC2">
    <property type="interactions" value="1"/>
</dbReference>
<dbReference type="InterPro" id="IPR000801">
    <property type="entry name" value="Esterase-like"/>
</dbReference>
<gene>
    <name evidence="1" type="ORF">CCAX7_65840</name>
</gene>
<evidence type="ECO:0000313" key="1">
    <source>
        <dbReference type="EMBL" id="BDI34533.1"/>
    </source>
</evidence>
<accession>A0A402CRC2</accession>
<protein>
    <submittedName>
        <fullName evidence="1">Uncharacterized protein</fullName>
    </submittedName>
</protein>
<organism evidence="1 2">
    <name type="scientific">Capsulimonas corticalis</name>
    <dbReference type="NCBI Taxonomy" id="2219043"/>
    <lineage>
        <taxon>Bacteria</taxon>
        <taxon>Bacillati</taxon>
        <taxon>Armatimonadota</taxon>
        <taxon>Armatimonadia</taxon>
        <taxon>Capsulimonadales</taxon>
        <taxon>Capsulimonadaceae</taxon>
        <taxon>Capsulimonas</taxon>
    </lineage>
</organism>
<name>A0A402CRC2_9BACT</name>
<reference evidence="1 2" key="1">
    <citation type="journal article" date="2019" name="Int. J. Syst. Evol. Microbiol.">
        <title>Capsulimonas corticalis gen. nov., sp. nov., an aerobic capsulated bacterium, of a novel bacterial order, Capsulimonadales ord. nov., of the class Armatimonadia of the phylum Armatimonadetes.</title>
        <authorList>
            <person name="Li J."/>
            <person name="Kudo C."/>
            <person name="Tonouchi A."/>
        </authorList>
    </citation>
    <scope>NUCLEOTIDE SEQUENCE [LARGE SCALE GENOMIC DNA]</scope>
    <source>
        <strain evidence="1 2">AX-7</strain>
    </source>
</reference>
<dbReference type="AlphaFoldDB" id="A0A402CRC2"/>
<dbReference type="SUPFAM" id="SSF49344">
    <property type="entry name" value="CBD9-like"/>
    <property type="match status" value="1"/>
</dbReference>
<dbReference type="KEGG" id="ccot:CCAX7_65840"/>
<dbReference type="Proteomes" id="UP000287394">
    <property type="component" value="Chromosome"/>
</dbReference>
<keyword evidence="2" id="KW-1185">Reference proteome</keyword>
<sequence>MSACAGTNGINIPFQRRIRMENFDDGGLSTGPRRIEIYLPENYEETDERYPVIYFSDGGNAFSRPGATMAVDAAYDQLIDDGLINPGIFVAIGLASVASRLESFTPTTHRSGGGLGGYYRFISERLKPYIDTHYRTKPEPASTGIAGYSSSGSAAFIMAYTHPETFGLAGCMSPSLWSDHRYSLKLLTEGNGAKRPVRFWLDAGGGEYEMWGDVTSASHLLEQHGWIPGDDLAAYFDYPADHNFEAGAGRMRQMLHFLLRNSPYELERYQLVSATNLEAEKIDLSSGVRGIVGAEAWYTNGFRLTVPHPNLTLADTAIAVLDTHDPIRLHGVSQGETTISSTYHGYMASLPIIGCDPDNLVNYLPCPQSDIVPNASGSLTETFALPYSIDDTQQKTLARFGVSYDEAHVHIAVHVLDSTVIIEPGKLPWEQDAVEINIDIRPEEDIRTVISSYTNSLAFYLVPRSPDGLICIYDPETCGWTDALPPGIHGSCAAAPGGYNAVLSIPASEWRSRQGDPWKTFRLNIRINSVDVIGGPATETCWQIAWEKFLSPIGTGVFRRQ</sequence>
<dbReference type="PANTHER" id="PTHR48098">
    <property type="entry name" value="ENTEROCHELIN ESTERASE-RELATED"/>
    <property type="match status" value="1"/>
</dbReference>
<dbReference type="InterPro" id="IPR050583">
    <property type="entry name" value="Mycobacterial_A85_antigen"/>
</dbReference>
<dbReference type="InterPro" id="IPR029058">
    <property type="entry name" value="AB_hydrolase_fold"/>
</dbReference>
<dbReference type="Gene3D" id="2.60.40.1190">
    <property type="match status" value="1"/>
</dbReference>
<dbReference type="Pfam" id="PF00756">
    <property type="entry name" value="Esterase"/>
    <property type="match status" value="1"/>
</dbReference>
<evidence type="ECO:0000313" key="2">
    <source>
        <dbReference type="Proteomes" id="UP000287394"/>
    </source>
</evidence>
<dbReference type="Gene3D" id="3.40.50.1820">
    <property type="entry name" value="alpha/beta hydrolase"/>
    <property type="match status" value="1"/>
</dbReference>
<dbReference type="EMBL" id="AP025739">
    <property type="protein sequence ID" value="BDI34533.1"/>
    <property type="molecule type" value="Genomic_DNA"/>
</dbReference>
<dbReference type="SUPFAM" id="SSF53474">
    <property type="entry name" value="alpha/beta-Hydrolases"/>
    <property type="match status" value="1"/>
</dbReference>